<dbReference type="InterPro" id="IPR012132">
    <property type="entry name" value="GMC_OxRdtase"/>
</dbReference>
<keyword evidence="3" id="KW-0285">Flavoprotein</keyword>
<dbReference type="Proteomes" id="UP000071859">
    <property type="component" value="Unassembled WGS sequence"/>
</dbReference>
<keyword evidence="8" id="KW-1185">Reference proteome</keyword>
<evidence type="ECO:0000259" key="6">
    <source>
        <dbReference type="Pfam" id="PF05199"/>
    </source>
</evidence>
<protein>
    <submittedName>
        <fullName evidence="7">Choline dehydrogenase</fullName>
    </submittedName>
</protein>
<comment type="similarity">
    <text evidence="2">Belongs to the GMC oxidoreductase family.</text>
</comment>
<dbReference type="SUPFAM" id="SSF51905">
    <property type="entry name" value="FAD/NAD(P)-binding domain"/>
    <property type="match status" value="1"/>
</dbReference>
<evidence type="ECO:0000259" key="5">
    <source>
        <dbReference type="Pfam" id="PF00732"/>
    </source>
</evidence>
<evidence type="ECO:0000256" key="3">
    <source>
        <dbReference type="ARBA" id="ARBA00022630"/>
    </source>
</evidence>
<feature type="domain" description="Glucose-methanol-choline oxidoreductase N-terminal" evidence="5">
    <location>
        <begin position="3"/>
        <end position="109"/>
    </location>
</feature>
<dbReference type="PANTHER" id="PTHR11552">
    <property type="entry name" value="GLUCOSE-METHANOL-CHOLINE GMC OXIDOREDUCTASE"/>
    <property type="match status" value="1"/>
</dbReference>
<feature type="domain" description="Glucose-methanol-choline oxidoreductase C-terminal" evidence="6">
    <location>
        <begin position="200"/>
        <end position="335"/>
    </location>
</feature>
<reference evidence="7" key="1">
    <citation type="submission" date="2016-01" db="EMBL/GenBank/DDBJ databases">
        <authorList>
            <person name="Peeters C."/>
        </authorList>
    </citation>
    <scope>NUCLEOTIDE SEQUENCE</scope>
    <source>
        <strain evidence="7">LMG 29321</strain>
    </source>
</reference>
<dbReference type="GO" id="GO:0016614">
    <property type="term" value="F:oxidoreductase activity, acting on CH-OH group of donors"/>
    <property type="evidence" value="ECO:0007669"/>
    <property type="project" value="InterPro"/>
</dbReference>
<evidence type="ECO:0000256" key="1">
    <source>
        <dbReference type="ARBA" id="ARBA00001974"/>
    </source>
</evidence>
<keyword evidence="4" id="KW-0274">FAD</keyword>
<accession>A0A158A1E8</accession>
<dbReference type="Pfam" id="PF00732">
    <property type="entry name" value="GMC_oxred_N"/>
    <property type="match status" value="1"/>
</dbReference>
<dbReference type="AlphaFoldDB" id="A0A158A1E8"/>
<dbReference type="InterPro" id="IPR036188">
    <property type="entry name" value="FAD/NAD-bd_sf"/>
</dbReference>
<evidence type="ECO:0000313" key="8">
    <source>
        <dbReference type="Proteomes" id="UP000071859"/>
    </source>
</evidence>
<evidence type="ECO:0000256" key="2">
    <source>
        <dbReference type="ARBA" id="ARBA00010790"/>
    </source>
</evidence>
<dbReference type="InterPro" id="IPR000172">
    <property type="entry name" value="GMC_OxRdtase_N"/>
</dbReference>
<proteinExistence type="inferred from homology"/>
<dbReference type="EMBL" id="FCOX02000004">
    <property type="protein sequence ID" value="SAK51573.1"/>
    <property type="molecule type" value="Genomic_DNA"/>
</dbReference>
<name>A0A158A1E8_9BURK</name>
<sequence length="357" mass="39549">MSVDHGIRNSASYGYLHSRKDDGKLAIWTQSALKQINFTGNRATGFKVLHGGAVVNVNARKETLLCAGVFGSPQLLMLSGIGPVDHLVEHGIIPRVELPGVGENLQDHLECHIQIETREPVSLNRELQLHRMLWAGMQWFGFKSGVAAVNQCHVGAFLKSAPDIAHPDIQFHFFPVFFNKDWIPTRHTNGYRIGVGPMRPTSRGRVRLRSRQAGDALSIDPNYMDTAEDWRVMRESVRLGLLFARQPAFRRFHYREDMPGVDVSETAAIDEFIRLDASSAYHPCGTCKMGAKHDESAVVGPDLKVKGVERLRVIDASVMPSVPSANINAATIMLAERASDILLGRPTMQAEPPKFVA</sequence>
<dbReference type="PANTHER" id="PTHR11552:SF147">
    <property type="entry name" value="CHOLINE DEHYDROGENASE, MITOCHONDRIAL"/>
    <property type="match status" value="1"/>
</dbReference>
<dbReference type="Pfam" id="PF05199">
    <property type="entry name" value="GMC_oxred_C"/>
    <property type="match status" value="1"/>
</dbReference>
<comment type="cofactor">
    <cofactor evidence="1">
        <name>FAD</name>
        <dbReference type="ChEBI" id="CHEBI:57692"/>
    </cofactor>
</comment>
<dbReference type="Gene3D" id="3.30.410.40">
    <property type="match status" value="1"/>
</dbReference>
<dbReference type="Gene3D" id="3.50.50.60">
    <property type="entry name" value="FAD/NAD(P)-binding domain"/>
    <property type="match status" value="1"/>
</dbReference>
<gene>
    <name evidence="7" type="ORF">AWB78_01134</name>
</gene>
<organism evidence="7 8">
    <name type="scientific">Caballeronia calidae</name>
    <dbReference type="NCBI Taxonomy" id="1777139"/>
    <lineage>
        <taxon>Bacteria</taxon>
        <taxon>Pseudomonadati</taxon>
        <taxon>Pseudomonadota</taxon>
        <taxon>Betaproteobacteria</taxon>
        <taxon>Burkholderiales</taxon>
        <taxon>Burkholderiaceae</taxon>
        <taxon>Caballeronia</taxon>
    </lineage>
</organism>
<comment type="caution">
    <text evidence="7">The sequence shown here is derived from an EMBL/GenBank/DDBJ whole genome shotgun (WGS) entry which is preliminary data.</text>
</comment>
<dbReference type="GO" id="GO:0050660">
    <property type="term" value="F:flavin adenine dinucleotide binding"/>
    <property type="evidence" value="ECO:0007669"/>
    <property type="project" value="InterPro"/>
</dbReference>
<evidence type="ECO:0000256" key="4">
    <source>
        <dbReference type="ARBA" id="ARBA00022827"/>
    </source>
</evidence>
<evidence type="ECO:0000313" key="7">
    <source>
        <dbReference type="EMBL" id="SAK51573.1"/>
    </source>
</evidence>
<dbReference type="InterPro" id="IPR007867">
    <property type="entry name" value="GMC_OxRtase_C"/>
</dbReference>
<dbReference type="SUPFAM" id="SSF54373">
    <property type="entry name" value="FAD-linked reductases, C-terminal domain"/>
    <property type="match status" value="1"/>
</dbReference>